<evidence type="ECO:0000256" key="2">
    <source>
        <dbReference type="ARBA" id="ARBA00022741"/>
    </source>
</evidence>
<keyword evidence="2" id="KW-0547">Nucleotide-binding</keyword>
<dbReference type="InterPro" id="IPR003439">
    <property type="entry name" value="ABC_transporter-like_ATP-bd"/>
</dbReference>
<dbReference type="PANTHER" id="PTHR42788">
    <property type="entry name" value="TAURINE IMPORT ATP-BINDING PROTEIN-RELATED"/>
    <property type="match status" value="1"/>
</dbReference>
<organism evidence="5 6">
    <name type="scientific">Actinacidiphila epipremni</name>
    <dbReference type="NCBI Taxonomy" id="2053013"/>
    <lineage>
        <taxon>Bacteria</taxon>
        <taxon>Bacillati</taxon>
        <taxon>Actinomycetota</taxon>
        <taxon>Actinomycetes</taxon>
        <taxon>Kitasatosporales</taxon>
        <taxon>Streptomycetaceae</taxon>
        <taxon>Actinacidiphila</taxon>
    </lineage>
</organism>
<protein>
    <submittedName>
        <fullName evidence="5">ABC transporter ATP-binding protein</fullName>
    </submittedName>
</protein>
<gene>
    <name evidence="5" type="ORF">HCN08_18230</name>
</gene>
<feature type="domain" description="ABC transporter" evidence="4">
    <location>
        <begin position="3"/>
        <end position="235"/>
    </location>
</feature>
<dbReference type="SMART" id="SM00382">
    <property type="entry name" value="AAA"/>
    <property type="match status" value="1"/>
</dbReference>
<dbReference type="SUPFAM" id="SSF52540">
    <property type="entry name" value="P-loop containing nucleoside triphosphate hydrolases"/>
    <property type="match status" value="1"/>
</dbReference>
<dbReference type="CDD" id="cd03293">
    <property type="entry name" value="ABC_NrtD_SsuB_transporters"/>
    <property type="match status" value="1"/>
</dbReference>
<dbReference type="InterPro" id="IPR003593">
    <property type="entry name" value="AAA+_ATPase"/>
</dbReference>
<name>A0ABX0ZV15_9ACTN</name>
<keyword evidence="6" id="KW-1185">Reference proteome</keyword>
<dbReference type="GO" id="GO:0005524">
    <property type="term" value="F:ATP binding"/>
    <property type="evidence" value="ECO:0007669"/>
    <property type="project" value="UniProtKB-KW"/>
</dbReference>
<evidence type="ECO:0000313" key="6">
    <source>
        <dbReference type="Proteomes" id="UP000734511"/>
    </source>
</evidence>
<reference evidence="5 6" key="1">
    <citation type="submission" date="2020-03" db="EMBL/GenBank/DDBJ databases">
        <title>WGS of actinomycetes isolated from Thailand.</title>
        <authorList>
            <person name="Thawai C."/>
        </authorList>
    </citation>
    <scope>NUCLEOTIDE SEQUENCE [LARGE SCALE GENOMIC DNA]</scope>
    <source>
        <strain evidence="5 6">PRB2-1</strain>
    </source>
</reference>
<dbReference type="InterPro" id="IPR017871">
    <property type="entry name" value="ABC_transporter-like_CS"/>
</dbReference>
<evidence type="ECO:0000256" key="3">
    <source>
        <dbReference type="ARBA" id="ARBA00022840"/>
    </source>
</evidence>
<comment type="caution">
    <text evidence="5">The sequence shown here is derived from an EMBL/GenBank/DDBJ whole genome shotgun (WGS) entry which is preliminary data.</text>
</comment>
<sequence>MPLRAEGLGKTFRSARGAAVRALDGIDLSIAPGEFVSILGPSGCGKSTLLAILAGLDKATQGAAVVGGKPVTAPLVDAGVMFQRDLLLDWHTCEDNILMQFKMRGQPTAPHRDRARELLALVGMESAAQRYPRELSGGMRQRVAICRALVHEPPLLFLDEPFGALDALTRENLNTELAALTAHSGATVVFVTHGIDEAVFLGDRAVVMSARPGRIIADVRIDLPHPRGAHIRELPEFTAYTARLRKLLAHDGRPDHREGVRP</sequence>
<accession>A0ABX0ZV15</accession>
<dbReference type="Pfam" id="PF00005">
    <property type="entry name" value="ABC_tran"/>
    <property type="match status" value="1"/>
</dbReference>
<dbReference type="InterPro" id="IPR050166">
    <property type="entry name" value="ABC_transporter_ATP-bind"/>
</dbReference>
<evidence type="ECO:0000256" key="1">
    <source>
        <dbReference type="ARBA" id="ARBA00022448"/>
    </source>
</evidence>
<keyword evidence="3 5" id="KW-0067">ATP-binding</keyword>
<dbReference type="Gene3D" id="3.40.50.300">
    <property type="entry name" value="P-loop containing nucleotide triphosphate hydrolases"/>
    <property type="match status" value="1"/>
</dbReference>
<dbReference type="PROSITE" id="PS50893">
    <property type="entry name" value="ABC_TRANSPORTER_2"/>
    <property type="match status" value="1"/>
</dbReference>
<dbReference type="PANTHER" id="PTHR42788:SF13">
    <property type="entry name" value="ALIPHATIC SULFONATES IMPORT ATP-BINDING PROTEIN SSUB"/>
    <property type="match status" value="1"/>
</dbReference>
<dbReference type="InterPro" id="IPR027417">
    <property type="entry name" value="P-loop_NTPase"/>
</dbReference>
<evidence type="ECO:0000259" key="4">
    <source>
        <dbReference type="PROSITE" id="PS50893"/>
    </source>
</evidence>
<keyword evidence="1" id="KW-0813">Transport</keyword>
<dbReference type="Proteomes" id="UP000734511">
    <property type="component" value="Unassembled WGS sequence"/>
</dbReference>
<dbReference type="PROSITE" id="PS00211">
    <property type="entry name" value="ABC_TRANSPORTER_1"/>
    <property type="match status" value="1"/>
</dbReference>
<proteinExistence type="predicted"/>
<dbReference type="EMBL" id="JAATEJ010000014">
    <property type="protein sequence ID" value="NJP45323.1"/>
    <property type="molecule type" value="Genomic_DNA"/>
</dbReference>
<evidence type="ECO:0000313" key="5">
    <source>
        <dbReference type="EMBL" id="NJP45323.1"/>
    </source>
</evidence>